<organism evidence="2 3">
    <name type="scientific">Microvirga tunisiensis</name>
    <dbReference type="NCBI Taxonomy" id="2108360"/>
    <lineage>
        <taxon>Bacteria</taxon>
        <taxon>Pseudomonadati</taxon>
        <taxon>Pseudomonadota</taxon>
        <taxon>Alphaproteobacteria</taxon>
        <taxon>Hyphomicrobiales</taxon>
        <taxon>Methylobacteriaceae</taxon>
        <taxon>Microvirga</taxon>
    </lineage>
</organism>
<dbReference type="OrthoDB" id="7352421at2"/>
<evidence type="ECO:0000313" key="3">
    <source>
        <dbReference type="Proteomes" id="UP000403266"/>
    </source>
</evidence>
<evidence type="ECO:0000313" key="2">
    <source>
        <dbReference type="EMBL" id="MPR26292.1"/>
    </source>
</evidence>
<dbReference type="CDD" id="cd05244">
    <property type="entry name" value="BVR-B_like_SDR_a"/>
    <property type="match status" value="1"/>
</dbReference>
<dbReference type="PANTHER" id="PTHR43355">
    <property type="entry name" value="FLAVIN REDUCTASE (NADPH)"/>
    <property type="match status" value="1"/>
</dbReference>
<dbReference type="InterPro" id="IPR051606">
    <property type="entry name" value="Polyketide_Oxido-like"/>
</dbReference>
<dbReference type="Proteomes" id="UP000403266">
    <property type="component" value="Unassembled WGS sequence"/>
</dbReference>
<gene>
    <name evidence="2" type="ORF">FS320_13910</name>
</gene>
<dbReference type="InterPro" id="IPR016040">
    <property type="entry name" value="NAD(P)-bd_dom"/>
</dbReference>
<reference evidence="2 3" key="1">
    <citation type="journal article" date="2019" name="Syst. Appl. Microbiol.">
        <title>Microvirga tunisiensis sp. nov., a root nodule symbiotic bacterium isolated from Lupinus micranthus and L. luteus grown in Northern Tunisia.</title>
        <authorList>
            <person name="Msaddak A."/>
            <person name="Rejili M."/>
            <person name="Duran D."/>
            <person name="Mars M."/>
            <person name="Palacios J.M."/>
            <person name="Ruiz-Argueso T."/>
            <person name="Rey L."/>
            <person name="Imperial J."/>
        </authorList>
    </citation>
    <scope>NUCLEOTIDE SEQUENCE [LARGE SCALE GENOMIC DNA]</scope>
    <source>
        <strain evidence="2 3">Lmie10</strain>
    </source>
</reference>
<dbReference type="Pfam" id="PF13460">
    <property type="entry name" value="NAD_binding_10"/>
    <property type="match status" value="1"/>
</dbReference>
<protein>
    <submittedName>
        <fullName evidence="2">NAD(P)-dependent oxidoreductase</fullName>
    </submittedName>
</protein>
<keyword evidence="3" id="KW-1185">Reference proteome</keyword>
<feature type="domain" description="NAD(P)-binding" evidence="1">
    <location>
        <begin position="7"/>
        <end position="191"/>
    </location>
</feature>
<dbReference type="InterPro" id="IPR036291">
    <property type="entry name" value="NAD(P)-bd_dom_sf"/>
</dbReference>
<dbReference type="PANTHER" id="PTHR43355:SF2">
    <property type="entry name" value="FLAVIN REDUCTASE (NADPH)"/>
    <property type="match status" value="1"/>
</dbReference>
<dbReference type="GO" id="GO:0016646">
    <property type="term" value="F:oxidoreductase activity, acting on the CH-NH group of donors, NAD or NADP as acceptor"/>
    <property type="evidence" value="ECO:0007669"/>
    <property type="project" value="TreeGrafter"/>
</dbReference>
<dbReference type="Gene3D" id="3.40.50.720">
    <property type="entry name" value="NAD(P)-binding Rossmann-like Domain"/>
    <property type="match status" value="1"/>
</dbReference>
<dbReference type="SUPFAM" id="SSF51735">
    <property type="entry name" value="NAD(P)-binding Rossmann-fold domains"/>
    <property type="match status" value="1"/>
</dbReference>
<dbReference type="RefSeq" id="WP_152712470.1">
    <property type="nucleotide sequence ID" value="NZ_VOSJ01000042.1"/>
</dbReference>
<dbReference type="AlphaFoldDB" id="A0A5N7MGV1"/>
<name>A0A5N7MGV1_9HYPH</name>
<accession>A0A5N7MGV1</accession>
<proteinExistence type="predicted"/>
<comment type="caution">
    <text evidence="2">The sequence shown here is derived from an EMBL/GenBank/DDBJ whole genome shotgun (WGS) entry which is preliminary data.</text>
</comment>
<evidence type="ECO:0000259" key="1">
    <source>
        <dbReference type="Pfam" id="PF13460"/>
    </source>
</evidence>
<sequence>MKVALIGATGNAGSRILAELSRREHEVTAIVRNPDGVPTGAHVTARKGDVSDEGPLSELLAGHDVAVSAVRFAQSDPHKLIGAARSSGVARYLVVGGAGSLEVAPGVRLVDTPDFPSAYKAEALAGAAFLDLLRQERELDWTYISPSAMFVPGERTGRFRLGRDQLLANENGSSISFEDYAIALVDEVEKPAHSRQRFTVGY</sequence>
<dbReference type="EMBL" id="VOSK01000045">
    <property type="protein sequence ID" value="MPR26292.1"/>
    <property type="molecule type" value="Genomic_DNA"/>
</dbReference>